<dbReference type="InterPro" id="IPR036850">
    <property type="entry name" value="NDK-like_dom_sf"/>
</dbReference>
<evidence type="ECO:0000256" key="1">
    <source>
        <dbReference type="ARBA" id="ARBA00022490"/>
    </source>
</evidence>
<evidence type="ECO:0000259" key="9">
    <source>
        <dbReference type="SMART" id="SM00562"/>
    </source>
</evidence>
<dbReference type="CTD" id="146562"/>
<dbReference type="GO" id="GO:0070840">
    <property type="term" value="F:dynein complex binding"/>
    <property type="evidence" value="ECO:0007669"/>
    <property type="project" value="InterPro"/>
</dbReference>
<evidence type="ECO:0000313" key="11">
    <source>
        <dbReference type="RefSeq" id="XP_017664544.1"/>
    </source>
</evidence>
<comment type="caution">
    <text evidence="6">Lacks conserved residue(s) required for the propagation of feature annotation.</text>
</comment>
<dbReference type="SUPFAM" id="SSF54919">
    <property type="entry name" value="Nucleoside diphosphate kinase, NDK"/>
    <property type="match status" value="3"/>
</dbReference>
<dbReference type="GO" id="GO:0120293">
    <property type="term" value="C:dynein axonemal particle"/>
    <property type="evidence" value="ECO:0007669"/>
    <property type="project" value="UniProtKB-SubCell"/>
</dbReference>
<dbReference type="RefSeq" id="XP_017664545.1">
    <property type="nucleotide sequence ID" value="XM_017809056.1"/>
</dbReference>
<dbReference type="SMART" id="SM00562">
    <property type="entry name" value="NDK"/>
    <property type="match status" value="1"/>
</dbReference>
<keyword evidence="10" id="KW-1185">Reference proteome</keyword>
<dbReference type="Pfam" id="PF15773">
    <property type="entry name" value="DAAP1"/>
    <property type="match status" value="2"/>
</dbReference>
<evidence type="ECO:0000313" key="13">
    <source>
        <dbReference type="RefSeq" id="XP_017664546.1"/>
    </source>
</evidence>
<feature type="region of interest" description="Disordered" evidence="8">
    <location>
        <begin position="1"/>
        <end position="26"/>
    </location>
</feature>
<evidence type="ECO:0000313" key="12">
    <source>
        <dbReference type="RefSeq" id="XP_017664545.1"/>
    </source>
</evidence>
<gene>
    <name evidence="11 12 13" type="primary">CUNH16orf71</name>
</gene>
<evidence type="ECO:0000256" key="7">
    <source>
        <dbReference type="SAM" id="Coils"/>
    </source>
</evidence>
<evidence type="ECO:0000256" key="4">
    <source>
        <dbReference type="ARBA" id="ARBA00024428"/>
    </source>
</evidence>
<accession>A0A6J0GRT8</accession>
<comment type="similarity">
    <text evidence="6">Belongs to the NDK family.</text>
</comment>
<dbReference type="InterPro" id="IPR031531">
    <property type="entry name" value="DNAAF8"/>
</dbReference>
<evidence type="ECO:0000313" key="10">
    <source>
        <dbReference type="Proteomes" id="UP000504624"/>
    </source>
</evidence>
<keyword evidence="7" id="KW-0175">Coiled coil</keyword>
<evidence type="ECO:0000256" key="2">
    <source>
        <dbReference type="ARBA" id="ARBA00024177"/>
    </source>
</evidence>
<feature type="compositionally biased region" description="Acidic residues" evidence="8">
    <location>
        <begin position="432"/>
        <end position="456"/>
    </location>
</feature>
<dbReference type="OrthoDB" id="2162449at2759"/>
<dbReference type="RefSeq" id="XP_017664544.1">
    <property type="nucleotide sequence ID" value="XM_017809055.1"/>
</dbReference>
<evidence type="ECO:0000256" key="8">
    <source>
        <dbReference type="SAM" id="MobiDB-lite"/>
    </source>
</evidence>
<dbReference type="GeneID" id="108494454"/>
<dbReference type="Gene3D" id="3.30.70.141">
    <property type="entry name" value="Nucleoside diphosphate kinase-like domain"/>
    <property type="match status" value="2"/>
</dbReference>
<dbReference type="Pfam" id="PF00334">
    <property type="entry name" value="NDK"/>
    <property type="match status" value="1"/>
</dbReference>
<dbReference type="PROSITE" id="PS51374">
    <property type="entry name" value="NDPK_LIKE"/>
    <property type="match status" value="1"/>
</dbReference>
<feature type="compositionally biased region" description="Basic and acidic residues" evidence="8">
    <location>
        <begin position="492"/>
        <end position="504"/>
    </location>
</feature>
<keyword evidence="1" id="KW-0963">Cytoplasm</keyword>
<reference evidence="11 12" key="1">
    <citation type="submission" date="2025-04" db="UniProtKB">
        <authorList>
            <consortium name="RefSeq"/>
        </authorList>
    </citation>
    <scope>IDENTIFICATION</scope>
</reference>
<sequence length="1734" mass="191738">MASEGQSEDAAHPAEPPAAPVPSDRPFQWGSILAAVKDQLPSLDSESSTSDCESDEELFIFQRELPNLIPDLSEELMMFSLEDSNVQVQIQETERQPWEIWNGDLESFGFQEETDGTQIIAKEDVQMIKDETCNLARQTEEMPNQKGAVLEESLADSTDHLEEKELGRRQAKETGNSWFDTALSVEGLYSKKERKKLIETKILSKTILEPSPGHPEQDVKPPSCGINNSLERIAKGETSSDEHLGEVTHLSLQVHLGGKTSGSAVWLLEPRESQPQGLSLEAQETLLVPGRPGTKTGTFLAFQYLIFPVVLENIEKWDPEKNLEELEQQRDNTHAEVAFFSADCETFRRNCELLKELEELCARQSRTVSPLCRWLPAKPYSFQEEQDNKDVALPSSSLSSLRRNIRLQSLPEPATVYLDLRDDEPQNLVTFPEEEQSSSDSSTEEEEETVTIEDEAESRMRNCSGKSLLLQQLRAARKETSELLCKASTPTEKLDPESLEDRDSSNISQTQYCKVRQETNKVVPRKLMRLEPEKKSPPLSSCGDNEAGIEKGNKMEAEKVQNSGNAPECPLITTELPRISIFFRTQESERELSQKEEQMKERQRRLRFHEQLEGLQPQQSVSGKQPMAENTPVLFHMEASYLPAIDTLPGPQSVKNEVLLLTIRLTSCGQVATDQCDGQVPDKVLGAANIYQALVTWLLSLVPPLKRNNGPKAPFEVVGLQQAWREEGLALCAGLIPADESSAQSCPRTHETQNTEDLRGPSVFYQKISAFLASTWLPDVIWWRAELASCFQNQPCPLLHDIPSVLLSNVVAVNPDPQAAEKVFVVPNGFYWQTVESGDKYFPDSSAMEACRDTDTEVAMVLLFERLLRSPLAAHHLLQLLLSSGLDVCGLRLLYPQQDVLLSSSEKLPSSYTSELGNVPPVLALCVRGPRARGTLQDIMGPSDPWLARVTDCGSINAIYSESQEEPLMSLPCLDSHVHRELCLWFGGRAAGILHLPSSSQGPSSAGTEADEEKIDLQSMMLPRHPAMLVSTTKGDIILLVSPVVSPRAYGKVMSVCARRGFVLQGLRQLQLSPQQGLVLSMTTRQIDVFCPGKSSSSPDSPARGELPAEPRGHSLVLLLRKENASHHIPALMKGLMDELAKPGPGSGQSSPPVTAGLDASVCFHVAPYAETSLQALGGNLSAVPEPHNIPLDFFCHRTYTADPGMEQVVTLTVVGMETMKSAGELLHQILFPRLNNQPRSAEEPGSGFELLGLKWLPHLTRWQAREITPFEAGDTEWQRSLDTLMSNPVLVCVFRGIDAYETLAGVLEGLTQCREKLTTSGSLPQAVMALTPEVTFRQAILFFTEADFVTDAEHRPAMKYLPPPGRRSRAEVGESWRGRAESLFACLHTGAQVLCTVLLIKPRVWSQNLARILRNLDLEKFTLVGMKHVDLDPAIALGLLPSEVKQDPAALEAHCTYLTSGTALVLCLQRPNAVKKLVDLLGPEDPELAQAVDPCLWRAQYGTSTVHNGFYGSKSYQMAVRDMKLFFPEGLCCANCQTLEEEEIYNLKRDPIFSLEVSKEHKILNCEPGRKPSVLGSEQLCSPGQPLLDTRCQSTCLVLPGIILRGSEPPPYMDLLDELLGRGFVVTGARLTVLDMPQALCISRTLSRAKGSVAAKCSLLKDGLCLVLAAQRDNAVTCLCSLLDSACWQKQSILNTAEHLLYPQNENQAQELLCGLFDSLTSESIHWIESQDS</sequence>
<proteinExistence type="inferred from homology"/>
<organism evidence="10 12">
    <name type="scientific">Lepidothrix coronata</name>
    <name type="common">blue-crowned manakin</name>
    <dbReference type="NCBI Taxonomy" id="321398"/>
    <lineage>
        <taxon>Eukaryota</taxon>
        <taxon>Metazoa</taxon>
        <taxon>Chordata</taxon>
        <taxon>Craniata</taxon>
        <taxon>Vertebrata</taxon>
        <taxon>Euteleostomi</taxon>
        <taxon>Archelosauria</taxon>
        <taxon>Archosauria</taxon>
        <taxon>Dinosauria</taxon>
        <taxon>Saurischia</taxon>
        <taxon>Theropoda</taxon>
        <taxon>Coelurosauria</taxon>
        <taxon>Aves</taxon>
        <taxon>Neognathae</taxon>
        <taxon>Neoaves</taxon>
        <taxon>Telluraves</taxon>
        <taxon>Australaves</taxon>
        <taxon>Passeriformes</taxon>
        <taxon>Pipridae</taxon>
        <taxon>Lepidothrix</taxon>
    </lineage>
</organism>
<name>A0A6J0GRT8_9PASS</name>
<feature type="domain" description="Nucleoside diphosphate kinase-like" evidence="9">
    <location>
        <begin position="1394"/>
        <end position="1534"/>
    </location>
</feature>
<feature type="region of interest" description="Disordered" evidence="8">
    <location>
        <begin position="431"/>
        <end position="458"/>
    </location>
</feature>
<feature type="coiled-coil region" evidence="7">
    <location>
        <begin position="585"/>
        <end position="612"/>
    </location>
</feature>
<evidence type="ECO:0000256" key="6">
    <source>
        <dbReference type="PROSITE-ProRule" id="PRU00706"/>
    </source>
</evidence>
<dbReference type="InterPro" id="IPR034907">
    <property type="entry name" value="NDK-like_dom"/>
</dbReference>
<comment type="function">
    <text evidence="2">In cyliated cells, dynein axonemal particle-specific protein required for deployment of ODA to the axoneme. Interacts with outer dynein arm (ODA) subunits.</text>
</comment>
<dbReference type="RefSeq" id="XP_017664546.1">
    <property type="nucleotide sequence ID" value="XM_017809057.1"/>
</dbReference>
<dbReference type="PANTHER" id="PTHR35977">
    <property type="entry name" value="CHROMOSOME 16 OPEN READING FRAME 71"/>
    <property type="match status" value="1"/>
</dbReference>
<protein>
    <recommendedName>
        <fullName evidence="4">Dynein axonemal assembly factor 8</fullName>
    </recommendedName>
    <alternativeName>
        <fullName evidence="5">Dynein axonemal-associated protein 1</fullName>
    </alternativeName>
</protein>
<evidence type="ECO:0000256" key="3">
    <source>
        <dbReference type="ARBA" id="ARBA00024190"/>
    </source>
</evidence>
<feature type="region of interest" description="Disordered" evidence="8">
    <location>
        <begin position="487"/>
        <end position="508"/>
    </location>
</feature>
<comment type="subcellular location">
    <subcellularLocation>
        <location evidence="3">Dynein axonemal particle</location>
    </subcellularLocation>
</comment>
<evidence type="ECO:0000256" key="5">
    <source>
        <dbReference type="ARBA" id="ARBA00030565"/>
    </source>
</evidence>
<dbReference type="Proteomes" id="UP000504624">
    <property type="component" value="Unplaced"/>
</dbReference>
<dbReference type="PANTHER" id="PTHR35977:SF1">
    <property type="entry name" value="DYNEIN AXONEMAL ASSEMBLY FACTOR 8"/>
    <property type="match status" value="1"/>
</dbReference>